<dbReference type="Proteomes" id="UP001143486">
    <property type="component" value="Unassembled WGS sequence"/>
</dbReference>
<keyword evidence="1" id="KW-1133">Transmembrane helix</keyword>
<keyword evidence="1" id="KW-0812">Transmembrane</keyword>
<gene>
    <name evidence="2" type="ORF">GCM10017621_16610</name>
</gene>
<evidence type="ECO:0000313" key="3">
    <source>
        <dbReference type="Proteomes" id="UP001143486"/>
    </source>
</evidence>
<dbReference type="AlphaFoldDB" id="A0A9W6MNJ9"/>
<reference evidence="2" key="1">
    <citation type="journal article" date="2014" name="Int. J. Syst. Evol. Microbiol.">
        <title>Complete genome sequence of Corynebacterium casei LMG S-19264T (=DSM 44701T), isolated from a smear-ripened cheese.</title>
        <authorList>
            <consortium name="US DOE Joint Genome Institute (JGI-PGF)"/>
            <person name="Walter F."/>
            <person name="Albersmeier A."/>
            <person name="Kalinowski J."/>
            <person name="Ruckert C."/>
        </authorList>
    </citation>
    <scope>NUCLEOTIDE SEQUENCE</scope>
    <source>
        <strain evidence="2">VKM B-1513</strain>
    </source>
</reference>
<organism evidence="2 3">
    <name type="scientific">Maricaulis virginensis</name>
    <dbReference type="NCBI Taxonomy" id="144022"/>
    <lineage>
        <taxon>Bacteria</taxon>
        <taxon>Pseudomonadati</taxon>
        <taxon>Pseudomonadota</taxon>
        <taxon>Alphaproteobacteria</taxon>
        <taxon>Maricaulales</taxon>
        <taxon>Maricaulaceae</taxon>
        <taxon>Maricaulis</taxon>
    </lineage>
</organism>
<reference evidence="2" key="2">
    <citation type="submission" date="2023-01" db="EMBL/GenBank/DDBJ databases">
        <authorList>
            <person name="Sun Q."/>
            <person name="Evtushenko L."/>
        </authorList>
    </citation>
    <scope>NUCLEOTIDE SEQUENCE</scope>
    <source>
        <strain evidence="2">VKM B-1513</strain>
    </source>
</reference>
<sequence>MSDEGQLIRTDPVAMGVWKRLTSLFATWRMLLAGFTRRSLSQMANDQLTPLTRAVHWKVGLGLLGGLDDAQVEFLKTYAALNAQRVERVFRTTTLLLVSVPVAAVFGISEIEPDFWARIGFERIDTLIGILGVWMVCSLMMMGAAWRARDLADLLEFEHARREMLARRRGKA</sequence>
<feature type="transmembrane region" description="Helical" evidence="1">
    <location>
        <begin position="128"/>
        <end position="146"/>
    </location>
</feature>
<dbReference type="EMBL" id="BSFE01000004">
    <property type="protein sequence ID" value="GLK52153.1"/>
    <property type="molecule type" value="Genomic_DNA"/>
</dbReference>
<accession>A0A9W6MNJ9</accession>
<proteinExistence type="predicted"/>
<evidence type="ECO:0000256" key="1">
    <source>
        <dbReference type="SAM" id="Phobius"/>
    </source>
</evidence>
<evidence type="ECO:0000313" key="2">
    <source>
        <dbReference type="EMBL" id="GLK52153.1"/>
    </source>
</evidence>
<comment type="caution">
    <text evidence="2">The sequence shown here is derived from an EMBL/GenBank/DDBJ whole genome shotgun (WGS) entry which is preliminary data.</text>
</comment>
<keyword evidence="3" id="KW-1185">Reference proteome</keyword>
<protein>
    <submittedName>
        <fullName evidence="2">Uncharacterized protein</fullName>
    </submittedName>
</protein>
<feature type="transmembrane region" description="Helical" evidence="1">
    <location>
        <begin position="89"/>
        <end position="108"/>
    </location>
</feature>
<keyword evidence="1" id="KW-0472">Membrane</keyword>
<name>A0A9W6MNJ9_9PROT</name>
<dbReference type="RefSeq" id="WP_271186523.1">
    <property type="nucleotide sequence ID" value="NZ_BSFE01000004.1"/>
</dbReference>